<dbReference type="EMBL" id="PKGI01000052">
    <property type="protein sequence ID" value="PLA75739.1"/>
    <property type="molecule type" value="Genomic_DNA"/>
</dbReference>
<keyword evidence="2 5" id="KW-0812">Transmembrane</keyword>
<feature type="domain" description="ABC-2 type transporter transmembrane" evidence="6">
    <location>
        <begin position="16"/>
        <end position="203"/>
    </location>
</feature>
<evidence type="ECO:0000313" key="8">
    <source>
        <dbReference type="Proteomes" id="UP000234579"/>
    </source>
</evidence>
<sequence length="246" mass="27596">MMKKFSYQLVLNFKRVVLRNPGFLVGAVLLPIVFYLVFTKALNQNTSSEWNLNYLASMIVYGILLGSVMTTTSVMIGDAQGGYNKLLRLTPISKWSFYLNMLVTFEVLNLLCILGISSVGVMVNQVQLHLKAWLELMLVVPLASLPLILIGFIISRGCDYSLGTTVSNLIIFPLAIVSGLWLPIELLPKWMQTVGKVMPTYYLRQLTFNLINEQSLGSKNCLWIGGWLLVLLGLLVILTKFKTKEV</sequence>
<gene>
    <name evidence="7" type="ORF">CYR79_09975</name>
</gene>
<feature type="transmembrane region" description="Helical" evidence="5">
    <location>
        <begin position="58"/>
        <end position="76"/>
    </location>
</feature>
<dbReference type="GO" id="GO:0043190">
    <property type="term" value="C:ATP-binding cassette (ABC) transporter complex"/>
    <property type="evidence" value="ECO:0007669"/>
    <property type="project" value="InterPro"/>
</dbReference>
<dbReference type="Pfam" id="PF01061">
    <property type="entry name" value="ABC2_membrane"/>
    <property type="match status" value="1"/>
</dbReference>
<feature type="transmembrane region" description="Helical" evidence="5">
    <location>
        <begin position="21"/>
        <end position="38"/>
    </location>
</feature>
<evidence type="ECO:0000256" key="3">
    <source>
        <dbReference type="ARBA" id="ARBA00022989"/>
    </source>
</evidence>
<evidence type="ECO:0000256" key="2">
    <source>
        <dbReference type="ARBA" id="ARBA00022692"/>
    </source>
</evidence>
<dbReference type="PANTHER" id="PTHR43229:SF2">
    <property type="entry name" value="NODULATION PROTEIN J"/>
    <property type="match status" value="1"/>
</dbReference>
<dbReference type="InterPro" id="IPR000412">
    <property type="entry name" value="ABC_2_transport"/>
</dbReference>
<proteinExistence type="predicted"/>
<evidence type="ECO:0000256" key="1">
    <source>
        <dbReference type="ARBA" id="ARBA00004141"/>
    </source>
</evidence>
<dbReference type="InterPro" id="IPR051784">
    <property type="entry name" value="Nod_factor_ABC_transporter"/>
</dbReference>
<dbReference type="InterPro" id="IPR013525">
    <property type="entry name" value="ABC2_TM"/>
</dbReference>
<keyword evidence="3 5" id="KW-1133">Transmembrane helix</keyword>
<dbReference type="GO" id="GO:0140359">
    <property type="term" value="F:ABC-type transporter activity"/>
    <property type="evidence" value="ECO:0007669"/>
    <property type="project" value="InterPro"/>
</dbReference>
<reference evidence="8" key="1">
    <citation type="submission" date="2017-12" db="EMBL/GenBank/DDBJ databases">
        <authorList>
            <person name="Christensen H."/>
        </authorList>
    </citation>
    <scope>NUCLEOTIDE SEQUENCE [LARGE SCALE GENOMIC DNA]</scope>
    <source>
        <strain evidence="8">268A</strain>
    </source>
</reference>
<dbReference type="AlphaFoldDB" id="A0A2I2A8M6"/>
<feature type="transmembrane region" description="Helical" evidence="5">
    <location>
        <begin position="222"/>
        <end position="241"/>
    </location>
</feature>
<name>A0A2I2A8M6_9LACO</name>
<keyword evidence="4 5" id="KW-0472">Membrane</keyword>
<feature type="transmembrane region" description="Helical" evidence="5">
    <location>
        <begin position="97"/>
        <end position="120"/>
    </location>
</feature>
<feature type="transmembrane region" description="Helical" evidence="5">
    <location>
        <begin position="132"/>
        <end position="154"/>
    </location>
</feature>
<protein>
    <submittedName>
        <fullName evidence="7">ABC transporter permease</fullName>
    </submittedName>
</protein>
<organism evidence="7 8">
    <name type="scientific">Ligilactobacillus agilis</name>
    <dbReference type="NCBI Taxonomy" id="1601"/>
    <lineage>
        <taxon>Bacteria</taxon>
        <taxon>Bacillati</taxon>
        <taxon>Bacillota</taxon>
        <taxon>Bacilli</taxon>
        <taxon>Lactobacillales</taxon>
        <taxon>Lactobacillaceae</taxon>
        <taxon>Ligilactobacillus</taxon>
    </lineage>
</organism>
<dbReference type="Proteomes" id="UP000234579">
    <property type="component" value="Unassembled WGS sequence"/>
</dbReference>
<feature type="transmembrane region" description="Helical" evidence="5">
    <location>
        <begin position="166"/>
        <end position="184"/>
    </location>
</feature>
<evidence type="ECO:0000256" key="4">
    <source>
        <dbReference type="ARBA" id="ARBA00023136"/>
    </source>
</evidence>
<evidence type="ECO:0000256" key="5">
    <source>
        <dbReference type="SAM" id="Phobius"/>
    </source>
</evidence>
<dbReference type="PIRSF" id="PIRSF006648">
    <property type="entry name" value="DrrB"/>
    <property type="match status" value="1"/>
</dbReference>
<evidence type="ECO:0000259" key="6">
    <source>
        <dbReference type="Pfam" id="PF01061"/>
    </source>
</evidence>
<comment type="caution">
    <text evidence="7">The sequence shown here is derived from an EMBL/GenBank/DDBJ whole genome shotgun (WGS) entry which is preliminary data.</text>
</comment>
<accession>A0A2I2A8M6</accession>
<comment type="subcellular location">
    <subcellularLocation>
        <location evidence="1">Membrane</location>
        <topology evidence="1">Multi-pass membrane protein</topology>
    </subcellularLocation>
</comment>
<evidence type="ECO:0000313" key="7">
    <source>
        <dbReference type="EMBL" id="PLA75739.1"/>
    </source>
</evidence>
<dbReference type="PANTHER" id="PTHR43229">
    <property type="entry name" value="NODULATION PROTEIN J"/>
    <property type="match status" value="1"/>
</dbReference>